<gene>
    <name evidence="2" type="ORF">EDB95_2062</name>
</gene>
<dbReference type="OrthoDB" id="1489309at2"/>
<proteinExistence type="predicted"/>
<evidence type="ECO:0000256" key="1">
    <source>
        <dbReference type="SAM" id="SignalP"/>
    </source>
</evidence>
<reference evidence="2 3" key="1">
    <citation type="submission" date="2019-03" db="EMBL/GenBank/DDBJ databases">
        <title>Genomic Encyclopedia of Type Strains, Phase IV (KMG-IV): sequencing the most valuable type-strain genomes for metagenomic binning, comparative biology and taxonomic classification.</title>
        <authorList>
            <person name="Goeker M."/>
        </authorList>
    </citation>
    <scope>NUCLEOTIDE SEQUENCE [LARGE SCALE GENOMIC DNA]</scope>
    <source>
        <strain evidence="2 3">DSM 100059</strain>
    </source>
</reference>
<dbReference type="Proteomes" id="UP000294498">
    <property type="component" value="Unassembled WGS sequence"/>
</dbReference>
<dbReference type="AlphaFoldDB" id="A0A4R8DV27"/>
<keyword evidence="1" id="KW-0732">Signal</keyword>
<protein>
    <submittedName>
        <fullName evidence="2">Putative beta-barrel porin</fullName>
    </submittedName>
</protein>
<keyword evidence="3" id="KW-1185">Reference proteome</keyword>
<organism evidence="2 3">
    <name type="scientific">Dinghuibacter silviterrae</name>
    <dbReference type="NCBI Taxonomy" id="1539049"/>
    <lineage>
        <taxon>Bacteria</taxon>
        <taxon>Pseudomonadati</taxon>
        <taxon>Bacteroidota</taxon>
        <taxon>Chitinophagia</taxon>
        <taxon>Chitinophagales</taxon>
        <taxon>Chitinophagaceae</taxon>
        <taxon>Dinghuibacter</taxon>
    </lineage>
</organism>
<dbReference type="Pfam" id="PF14121">
    <property type="entry name" value="Porin_10"/>
    <property type="match status" value="1"/>
</dbReference>
<sequence length="686" mass="79344">MRLSLLIRVCCVFCCVLGSVQGLRAQGSLGGLQNSVQGMGQGMGNRGGKKDSLHHRTGLEDTLTLTYRFLDSTHIYKLDTSVADIDKFYPVPSIYKTLGNVGTAAESIVFTPNFKPGWDAGFHAYDIYRLTWETTRFFTTTRPYTEMEYLLGSANEQNIRILHTQNINEHWNFAFQYRLTGGPGQYKSEKSNHNNYSLYTWYESPRKRYHLYGGFLANNLKSEDNGGFINNSVLYSPSYNNRFDVPTNVGGNTDYQSNIFNTTLETGTHYSDFQLLLRQQYDLGQQDSIVVNDSTTYYLFYPRIRLQHTFQVNTYNYQYVDNSPDSSTHFYQKAYNFLSTPLPGFYIQDKWSQIINDFALYQFPVAKNPSQYLTEGISLETLRGTFFSRIMEFYNVYGHAEYRNQTRNKKWDIDLHGKLYLEGYNIGNYDVYGSLARSLGRRIGYLQAGFENTLRTPSYIYQKYSSFNFNNTGITTPTNENNTQVFGYLWMPYLKMNVAAHYYLMTNYTYLKDYTGVAQYSSPFNILQLSVQKETHLTKRWVWYGDVYVQQVTGDAPVRVPLVYTRDRFVYEGRIHRKLNLATGLEIKYATAYKNDMYSPLLGQFFPQLGQSDSPYGTSPILYHNRPEIDAFVHFRLHTFYLIARAENLNTLSLSPFGFKSVNQPYVGFADPGLIIHFGISWGFVN</sequence>
<evidence type="ECO:0000313" key="2">
    <source>
        <dbReference type="EMBL" id="TDX01031.1"/>
    </source>
</evidence>
<feature type="signal peptide" evidence="1">
    <location>
        <begin position="1"/>
        <end position="25"/>
    </location>
</feature>
<feature type="chain" id="PRO_5021023318" evidence="1">
    <location>
        <begin position="26"/>
        <end position="686"/>
    </location>
</feature>
<dbReference type="RefSeq" id="WP_133993235.1">
    <property type="nucleotide sequence ID" value="NZ_SODV01000001.1"/>
</dbReference>
<comment type="caution">
    <text evidence="2">The sequence shown here is derived from an EMBL/GenBank/DDBJ whole genome shotgun (WGS) entry which is preliminary data.</text>
</comment>
<accession>A0A4R8DV27</accession>
<name>A0A4R8DV27_9BACT</name>
<evidence type="ECO:0000313" key="3">
    <source>
        <dbReference type="Proteomes" id="UP000294498"/>
    </source>
</evidence>
<dbReference type="InterPro" id="IPR025631">
    <property type="entry name" value="Porin_10"/>
</dbReference>
<dbReference type="EMBL" id="SODV01000001">
    <property type="protein sequence ID" value="TDX01031.1"/>
    <property type="molecule type" value="Genomic_DNA"/>
</dbReference>